<dbReference type="GO" id="GO:0032259">
    <property type="term" value="P:methylation"/>
    <property type="evidence" value="ECO:0007669"/>
    <property type="project" value="UniProtKB-KW"/>
</dbReference>
<dbReference type="GeneID" id="66111712"/>
<comment type="similarity">
    <text evidence="2 10">Belongs to the class VI-like SAM-binding methyltransferase superfamily. Isoprenylcysteine carboxyl methyltransferase family.</text>
</comment>
<evidence type="ECO:0000256" key="8">
    <source>
        <dbReference type="ARBA" id="ARBA00022989"/>
    </source>
</evidence>
<evidence type="ECO:0000256" key="4">
    <source>
        <dbReference type="ARBA" id="ARBA00022603"/>
    </source>
</evidence>
<accession>A0A9P7VYX2</accession>
<dbReference type="AlphaFoldDB" id="A0A9P7VYX2"/>
<keyword evidence="4 10" id="KW-0489">Methyltransferase</keyword>
<dbReference type="PANTHER" id="PTHR12714:SF9">
    <property type="entry name" value="PROTEIN-S-ISOPRENYLCYSTEINE O-METHYLTRANSFERASE"/>
    <property type="match status" value="1"/>
</dbReference>
<dbReference type="GO" id="GO:0005789">
    <property type="term" value="C:endoplasmic reticulum membrane"/>
    <property type="evidence" value="ECO:0007669"/>
    <property type="project" value="UniProtKB-SubCell"/>
</dbReference>
<proteinExistence type="inferred from homology"/>
<name>A0A9P7VYX2_9AGAR</name>
<keyword evidence="7 10" id="KW-0812">Transmembrane</keyword>
<protein>
    <recommendedName>
        <fullName evidence="3 10">Protein-S-isoprenylcysteine O-methyltransferase</fullName>
        <ecNumber evidence="3 10">2.1.1.100</ecNumber>
    </recommendedName>
</protein>
<evidence type="ECO:0000256" key="5">
    <source>
        <dbReference type="ARBA" id="ARBA00022679"/>
    </source>
</evidence>
<dbReference type="PANTHER" id="PTHR12714">
    <property type="entry name" value="PROTEIN-S ISOPRENYLCYSTEINE O-METHYLTRANSFERASE"/>
    <property type="match status" value="1"/>
</dbReference>
<evidence type="ECO:0000313" key="11">
    <source>
        <dbReference type="EMBL" id="KAG7449082.1"/>
    </source>
</evidence>
<keyword evidence="9 10" id="KW-0472">Membrane</keyword>
<feature type="transmembrane region" description="Helical" evidence="10">
    <location>
        <begin position="76"/>
        <end position="93"/>
    </location>
</feature>
<evidence type="ECO:0000313" key="12">
    <source>
        <dbReference type="Proteomes" id="UP000812287"/>
    </source>
</evidence>
<dbReference type="EC" id="2.1.1.100" evidence="3 10"/>
<dbReference type="EMBL" id="MU250528">
    <property type="protein sequence ID" value="KAG7449082.1"/>
    <property type="molecule type" value="Genomic_DNA"/>
</dbReference>
<dbReference type="Pfam" id="PF04140">
    <property type="entry name" value="ICMT"/>
    <property type="match status" value="1"/>
</dbReference>
<comment type="caution">
    <text evidence="11">The sequence shown here is derived from an EMBL/GenBank/DDBJ whole genome shotgun (WGS) entry which is preliminary data.</text>
</comment>
<evidence type="ECO:0000256" key="3">
    <source>
        <dbReference type="ARBA" id="ARBA00012151"/>
    </source>
</evidence>
<evidence type="ECO:0000256" key="6">
    <source>
        <dbReference type="ARBA" id="ARBA00022691"/>
    </source>
</evidence>
<dbReference type="OrthoDB" id="422086at2759"/>
<evidence type="ECO:0000256" key="1">
    <source>
        <dbReference type="ARBA" id="ARBA00004141"/>
    </source>
</evidence>
<reference evidence="11" key="1">
    <citation type="submission" date="2020-11" db="EMBL/GenBank/DDBJ databases">
        <title>Adaptations for nitrogen fixation in a non-lichenized fungal sporocarp promotes dispersal by wood-feeding termites.</title>
        <authorList>
            <consortium name="DOE Joint Genome Institute"/>
            <person name="Koch R.A."/>
            <person name="Yoon G."/>
            <person name="Arayal U."/>
            <person name="Lail K."/>
            <person name="Amirebrahimi M."/>
            <person name="Labutti K."/>
            <person name="Lipzen A."/>
            <person name="Riley R."/>
            <person name="Barry K."/>
            <person name="Henrissat B."/>
            <person name="Grigoriev I.V."/>
            <person name="Herr J.R."/>
            <person name="Aime M.C."/>
        </authorList>
    </citation>
    <scope>NUCLEOTIDE SEQUENCE</scope>
    <source>
        <strain evidence="11">MCA 3950</strain>
    </source>
</reference>
<feature type="transmembrane region" description="Helical" evidence="10">
    <location>
        <begin position="113"/>
        <end position="132"/>
    </location>
</feature>
<dbReference type="GO" id="GO:0004671">
    <property type="term" value="F:protein C-terminal S-isoprenylcysteine carboxyl O-methyltransferase activity"/>
    <property type="evidence" value="ECO:0007669"/>
    <property type="project" value="UniProtKB-EC"/>
</dbReference>
<evidence type="ECO:0000256" key="10">
    <source>
        <dbReference type="RuleBase" id="RU362022"/>
    </source>
</evidence>
<evidence type="ECO:0000256" key="2">
    <source>
        <dbReference type="ARBA" id="ARBA00009140"/>
    </source>
</evidence>
<dbReference type="Gene3D" id="1.20.120.1630">
    <property type="match status" value="1"/>
</dbReference>
<keyword evidence="12" id="KW-1185">Reference proteome</keyword>
<keyword evidence="5" id="KW-0808">Transferase</keyword>
<keyword evidence="10" id="KW-0256">Endoplasmic reticulum</keyword>
<sequence length="278" mass="31432">MADPVDRIDSTIRQRQAAADHPLNTVPSNIKPNGRIPNTPLAASTISFLLGSLFSLGMLTYVVGGYESYWWSTYQLGLFIAAWSAFHWGEFAVTAGWNLEKCSVDSFLLDNGSMYHIAHGTALVEYFLTLYFKPSWKSYPHVSTAGQHFSLLITPLIMPVSSGVVLVLVGQVLRSTAMIHATTNFSHMVAFKKQDSHVLVTDGVYAWFRHPSYAGFFYWALGTQLVLQNPLSFVGFIVVLWRFFYFRTRAEERALIKFFGDEYVQYRRSVGTKIPFIP</sequence>
<organism evidence="11 12">
    <name type="scientific">Guyanagaster necrorhizus</name>
    <dbReference type="NCBI Taxonomy" id="856835"/>
    <lineage>
        <taxon>Eukaryota</taxon>
        <taxon>Fungi</taxon>
        <taxon>Dikarya</taxon>
        <taxon>Basidiomycota</taxon>
        <taxon>Agaricomycotina</taxon>
        <taxon>Agaricomycetes</taxon>
        <taxon>Agaricomycetidae</taxon>
        <taxon>Agaricales</taxon>
        <taxon>Marasmiineae</taxon>
        <taxon>Physalacriaceae</taxon>
        <taxon>Guyanagaster</taxon>
    </lineage>
</organism>
<keyword evidence="6 10" id="KW-0949">S-adenosyl-L-methionine</keyword>
<keyword evidence="8 10" id="KW-1133">Transmembrane helix</keyword>
<dbReference type="PROSITE" id="PS51564">
    <property type="entry name" value="SAM_ICMT"/>
    <property type="match status" value="1"/>
</dbReference>
<gene>
    <name evidence="11" type="ORF">BT62DRAFT_979148</name>
</gene>
<comment type="catalytic activity">
    <reaction evidence="10">
        <text>[protein]-C-terminal S-[(2E,6E)-farnesyl]-L-cysteine + S-adenosyl-L-methionine = [protein]-C-terminal S-[(2E,6E)-farnesyl]-L-cysteine methyl ester + S-adenosyl-L-homocysteine</text>
        <dbReference type="Rhea" id="RHEA:21672"/>
        <dbReference type="Rhea" id="RHEA-COMP:12125"/>
        <dbReference type="Rhea" id="RHEA-COMP:12126"/>
        <dbReference type="ChEBI" id="CHEBI:57856"/>
        <dbReference type="ChEBI" id="CHEBI:59789"/>
        <dbReference type="ChEBI" id="CHEBI:90510"/>
        <dbReference type="ChEBI" id="CHEBI:90511"/>
        <dbReference type="EC" id="2.1.1.100"/>
    </reaction>
</comment>
<dbReference type="InterPro" id="IPR007269">
    <property type="entry name" value="ICMT_MeTrfase"/>
</dbReference>
<dbReference type="Proteomes" id="UP000812287">
    <property type="component" value="Unassembled WGS sequence"/>
</dbReference>
<dbReference type="RefSeq" id="XP_043042582.1">
    <property type="nucleotide sequence ID" value="XM_043189415.1"/>
</dbReference>
<comment type="subcellular location">
    <subcellularLocation>
        <location evidence="10">Endoplasmic reticulum membrane</location>
        <topology evidence="10">Multi-pass membrane protein</topology>
    </subcellularLocation>
    <subcellularLocation>
        <location evidence="1">Membrane</location>
        <topology evidence="1">Multi-pass membrane protein</topology>
    </subcellularLocation>
</comment>
<feature type="transmembrane region" description="Helical" evidence="10">
    <location>
        <begin position="152"/>
        <end position="173"/>
    </location>
</feature>
<feature type="transmembrane region" description="Helical" evidence="10">
    <location>
        <begin position="41"/>
        <end position="64"/>
    </location>
</feature>
<feature type="transmembrane region" description="Helical" evidence="10">
    <location>
        <begin position="216"/>
        <end position="244"/>
    </location>
</feature>
<evidence type="ECO:0000256" key="9">
    <source>
        <dbReference type="ARBA" id="ARBA00023136"/>
    </source>
</evidence>
<evidence type="ECO:0000256" key="7">
    <source>
        <dbReference type="ARBA" id="ARBA00022692"/>
    </source>
</evidence>
<dbReference type="InterPro" id="IPR025770">
    <property type="entry name" value="PPMT_MeTrfase"/>
</dbReference>